<gene>
    <name evidence="1" type="primary">BQ5605_C036g11482</name>
    <name evidence="1" type="ORF">BQ5605_C036G11482</name>
</gene>
<dbReference type="Proteomes" id="UP000249464">
    <property type="component" value="Unassembled WGS sequence"/>
</dbReference>
<dbReference type="EMBL" id="FQNC01000063">
    <property type="protein sequence ID" value="SGY95256.1"/>
    <property type="molecule type" value="Genomic_DNA"/>
</dbReference>
<name>A0A2X0MJE5_9BASI</name>
<sequence length="106" mass="11524">MIVYFGGAPALPVGSKSGHEATQGLEPTAATVTVHDLTVTSQSTPQHQEYEGESKFISIGKIFHKIGTPVPVGSRYFQPEVLFNSTLMFRLPRLIPSRSVLKLGQN</sequence>
<keyword evidence="2" id="KW-1185">Reference proteome</keyword>
<accession>A0A2X0MJE5</accession>
<proteinExistence type="predicted"/>
<protein>
    <submittedName>
        <fullName evidence="1">BQ5605_C036g11482 protein</fullName>
    </submittedName>
</protein>
<dbReference type="AlphaFoldDB" id="A0A2X0MJE5"/>
<reference evidence="1 2" key="1">
    <citation type="submission" date="2016-11" db="EMBL/GenBank/DDBJ databases">
        <authorList>
            <person name="Jaros S."/>
            <person name="Januszkiewicz K."/>
            <person name="Wedrychowicz H."/>
        </authorList>
    </citation>
    <scope>NUCLEOTIDE SEQUENCE [LARGE SCALE GENOMIC DNA]</scope>
</reference>
<organism evidence="1 2">
    <name type="scientific">Microbotryum silenes-dioicae</name>
    <dbReference type="NCBI Taxonomy" id="796604"/>
    <lineage>
        <taxon>Eukaryota</taxon>
        <taxon>Fungi</taxon>
        <taxon>Dikarya</taxon>
        <taxon>Basidiomycota</taxon>
        <taxon>Pucciniomycotina</taxon>
        <taxon>Microbotryomycetes</taxon>
        <taxon>Microbotryales</taxon>
        <taxon>Microbotryaceae</taxon>
        <taxon>Microbotryum</taxon>
    </lineage>
</organism>
<evidence type="ECO:0000313" key="1">
    <source>
        <dbReference type="EMBL" id="SGY95256.1"/>
    </source>
</evidence>
<evidence type="ECO:0000313" key="2">
    <source>
        <dbReference type="Proteomes" id="UP000249464"/>
    </source>
</evidence>